<proteinExistence type="predicted"/>
<protein>
    <submittedName>
        <fullName evidence="1">Putative PX protein</fullName>
    </submittedName>
</protein>
<sequence length="209" mass="22931">MGLLSRSEEIPPEMHCAFAYEMLQRVSCSLALGPELRNAERSLSQSPRSPGAVARAPFLSICVTDPVKMGTSVQSYISYRVITKIIRLVLCSKSWISRLPRFGPDSVVFSVIYVYPRFYDMETLAGVARSLVPLAAANATLQANGTTRMLAAASAALQADNTVRAVAQCPPWNITAAECALCLYNSVQDFVTPVKYKAKCEDMKRINKE</sequence>
<accession>A0A023INA1</accession>
<organism evidence="1">
    <name type="scientific">Hordeum vulgare subsp. vulgare</name>
    <name type="common">Domesticated barley</name>
    <dbReference type="NCBI Taxonomy" id="112509"/>
    <lineage>
        <taxon>Eukaryota</taxon>
        <taxon>Viridiplantae</taxon>
        <taxon>Streptophyta</taxon>
        <taxon>Embryophyta</taxon>
        <taxon>Tracheophyta</taxon>
        <taxon>Spermatophyta</taxon>
        <taxon>Magnoliopsida</taxon>
        <taxon>Liliopsida</taxon>
        <taxon>Poales</taxon>
        <taxon>Poaceae</taxon>
        <taxon>BOP clade</taxon>
        <taxon>Pooideae</taxon>
        <taxon>Triticodae</taxon>
        <taxon>Triticeae</taxon>
        <taxon>Hordeinae</taxon>
        <taxon>Hordeum</taxon>
    </lineage>
</organism>
<dbReference type="EMBL" id="KF686739">
    <property type="protein sequence ID" value="AGW47717.1"/>
    <property type="molecule type" value="Genomic_DNA"/>
</dbReference>
<evidence type="ECO:0000313" key="1">
    <source>
        <dbReference type="EMBL" id="AGW47717.1"/>
    </source>
</evidence>
<reference evidence="1" key="1">
    <citation type="journal article" date="2014" name="Funct. Integr. Genomics">
        <title>The barley Frost resistance-H2 locus.</title>
        <authorList>
            <person name="Pasquariello M."/>
            <person name="Barabaschi D."/>
            <person name="Himmelbach A."/>
            <person name="Steuernagel B."/>
            <person name="Ariyadasa R."/>
            <person name="Stein N."/>
            <person name="Gandolfi F."/>
            <person name="Tenedini E."/>
            <person name="Bernardis I."/>
            <person name="Tagliafico E."/>
            <person name="Pecchioni N."/>
            <person name="Francia E."/>
        </authorList>
    </citation>
    <scope>NUCLEOTIDE SEQUENCE</scope>
</reference>
<dbReference type="AlphaFoldDB" id="A0A023INA1"/>
<name>A0A023INA1_HORVV</name>